<evidence type="ECO:0000256" key="5">
    <source>
        <dbReference type="ARBA" id="ARBA00022764"/>
    </source>
</evidence>
<dbReference type="RefSeq" id="WP_341542372.1">
    <property type="nucleotide sequence ID" value="NZ_JBAKAP010000008.1"/>
</dbReference>
<dbReference type="PIRSF" id="PIRSF000005">
    <property type="entry name" value="Cytochrome_c4"/>
    <property type="match status" value="1"/>
</dbReference>
<comment type="subcellular location">
    <subcellularLocation>
        <location evidence="1">Periplasm</location>
    </subcellularLocation>
</comment>
<dbReference type="PANTHER" id="PTHR33751:SF9">
    <property type="entry name" value="CYTOCHROME C4"/>
    <property type="match status" value="1"/>
</dbReference>
<evidence type="ECO:0000256" key="4">
    <source>
        <dbReference type="ARBA" id="ARBA00022723"/>
    </source>
</evidence>
<dbReference type="Gene3D" id="1.10.760.10">
    <property type="entry name" value="Cytochrome c-like domain"/>
    <property type="match status" value="2"/>
</dbReference>
<dbReference type="InterPro" id="IPR009056">
    <property type="entry name" value="Cyt_c-like_dom"/>
</dbReference>
<evidence type="ECO:0000259" key="9">
    <source>
        <dbReference type="PROSITE" id="PS51007"/>
    </source>
</evidence>
<evidence type="ECO:0000256" key="8">
    <source>
        <dbReference type="PROSITE-ProRule" id="PRU00433"/>
    </source>
</evidence>
<reference evidence="10 11" key="1">
    <citation type="submission" date="2024-02" db="EMBL/GenBank/DDBJ databases">
        <title>Bacteria isolated from the canopy kelp, Nereocystis luetkeana.</title>
        <authorList>
            <person name="Pfister C.A."/>
            <person name="Younker I.T."/>
            <person name="Light S.H."/>
        </authorList>
    </citation>
    <scope>NUCLEOTIDE SEQUENCE [LARGE SCALE GENOMIC DNA]</scope>
    <source>
        <strain evidence="10 11">TI.5.07</strain>
    </source>
</reference>
<gene>
    <name evidence="10" type="ORF">V6243_08665</name>
</gene>
<proteinExistence type="predicted"/>
<accession>A0ABU9GGR1</accession>
<keyword evidence="5" id="KW-0574">Periplasm</keyword>
<evidence type="ECO:0000256" key="1">
    <source>
        <dbReference type="ARBA" id="ARBA00004418"/>
    </source>
</evidence>
<dbReference type="PROSITE" id="PS51007">
    <property type="entry name" value="CYTC"/>
    <property type="match status" value="2"/>
</dbReference>
<evidence type="ECO:0000256" key="6">
    <source>
        <dbReference type="ARBA" id="ARBA00022982"/>
    </source>
</evidence>
<evidence type="ECO:0000256" key="3">
    <source>
        <dbReference type="ARBA" id="ARBA00022617"/>
    </source>
</evidence>
<keyword evidence="11" id="KW-1185">Reference proteome</keyword>
<feature type="domain" description="Cytochrome c" evidence="9">
    <location>
        <begin position="49"/>
        <end position="127"/>
    </location>
</feature>
<keyword evidence="6" id="KW-0249">Electron transport</keyword>
<evidence type="ECO:0000256" key="2">
    <source>
        <dbReference type="ARBA" id="ARBA00022448"/>
    </source>
</evidence>
<sequence length="227" mass="23803">MNKLMRSPQHREGPLSSSWGVLATTIFATLSALLALGLSPRAGADEITADTSAGQAKAAVCAACHGAQGVSPASAFPHLAGQKAHYLRKQITDIRESRRAVPQMAGLTDTLSDQDIADIAAYYAEQPANRGQAEPDAAKAGEVLYRAGSLERGIAACTACHGPRGEGIDSAGYPALAGQFPAYTITSLTAFRDGTRDNDPNDIMSSIAARMSDSDMQQVAEYLHGLR</sequence>
<keyword evidence="3 8" id="KW-0349">Heme</keyword>
<dbReference type="InterPro" id="IPR036909">
    <property type="entry name" value="Cyt_c-like_dom_sf"/>
</dbReference>
<keyword evidence="2" id="KW-0813">Transport</keyword>
<name>A0ABU9GGR1_COBMA</name>
<comment type="caution">
    <text evidence="10">The sequence shown here is derived from an EMBL/GenBank/DDBJ whole genome shotgun (WGS) entry which is preliminary data.</text>
</comment>
<dbReference type="InterPro" id="IPR050597">
    <property type="entry name" value="Cytochrome_c_Oxidase_Subunit"/>
</dbReference>
<organism evidence="10 11">
    <name type="scientific">Cobetia marina</name>
    <name type="common">Deleya marina</name>
    <dbReference type="NCBI Taxonomy" id="28258"/>
    <lineage>
        <taxon>Bacteria</taxon>
        <taxon>Pseudomonadati</taxon>
        <taxon>Pseudomonadota</taxon>
        <taxon>Gammaproteobacteria</taxon>
        <taxon>Oceanospirillales</taxon>
        <taxon>Halomonadaceae</taxon>
        <taxon>Cobetia</taxon>
    </lineage>
</organism>
<protein>
    <submittedName>
        <fullName evidence="10">C-type cytochrome</fullName>
    </submittedName>
</protein>
<feature type="domain" description="Cytochrome c" evidence="9">
    <location>
        <begin position="136"/>
        <end position="227"/>
    </location>
</feature>
<evidence type="ECO:0000313" key="11">
    <source>
        <dbReference type="Proteomes" id="UP001378242"/>
    </source>
</evidence>
<dbReference type="Proteomes" id="UP001378242">
    <property type="component" value="Unassembled WGS sequence"/>
</dbReference>
<evidence type="ECO:0000256" key="7">
    <source>
        <dbReference type="ARBA" id="ARBA00023004"/>
    </source>
</evidence>
<dbReference type="EMBL" id="JBAKAP010000008">
    <property type="protein sequence ID" value="MEL0616905.1"/>
    <property type="molecule type" value="Genomic_DNA"/>
</dbReference>
<dbReference type="SUPFAM" id="SSF46626">
    <property type="entry name" value="Cytochrome c"/>
    <property type="match status" value="2"/>
</dbReference>
<dbReference type="InterPro" id="IPR024167">
    <property type="entry name" value="Cytochrome_c4-like"/>
</dbReference>
<dbReference type="PANTHER" id="PTHR33751">
    <property type="entry name" value="CBB3-TYPE CYTOCHROME C OXIDASE SUBUNIT FIXP"/>
    <property type="match status" value="1"/>
</dbReference>
<keyword evidence="4 8" id="KW-0479">Metal-binding</keyword>
<dbReference type="Pfam" id="PF00034">
    <property type="entry name" value="Cytochrom_C"/>
    <property type="match status" value="1"/>
</dbReference>
<dbReference type="Pfam" id="PF13442">
    <property type="entry name" value="Cytochrome_CBB3"/>
    <property type="match status" value="1"/>
</dbReference>
<evidence type="ECO:0000313" key="10">
    <source>
        <dbReference type="EMBL" id="MEL0616905.1"/>
    </source>
</evidence>
<keyword evidence="7 8" id="KW-0408">Iron</keyword>